<accession>A0ABW2NSM5</accession>
<gene>
    <name evidence="2" type="ORF">ACFQPF_17705</name>
</gene>
<sequence>MRRILLIIVLLMTSAFGCSSEEENELKWHSTKQAAIEAGLKEEDRSTDHILDEVTVEGETFVLYTMDDSVFVANIAEKGGSHAWYRANPGITVINVPQAAFETNTFSKKIFKVYLGVAEEQKETITIDNGGTVTPTVKNGMFYYIEPIKK</sequence>
<proteinExistence type="predicted"/>
<name>A0ABW2NSM5_9BACL</name>
<protein>
    <recommendedName>
        <fullName evidence="4">Lipoprotein</fullName>
    </recommendedName>
</protein>
<organism evidence="2 3">
    <name type="scientific">Fictibacillus iocasae</name>
    <dbReference type="NCBI Taxonomy" id="2715437"/>
    <lineage>
        <taxon>Bacteria</taxon>
        <taxon>Bacillati</taxon>
        <taxon>Bacillota</taxon>
        <taxon>Bacilli</taxon>
        <taxon>Bacillales</taxon>
        <taxon>Fictibacillaceae</taxon>
        <taxon>Fictibacillus</taxon>
    </lineage>
</organism>
<keyword evidence="3" id="KW-1185">Reference proteome</keyword>
<keyword evidence="1" id="KW-0732">Signal</keyword>
<reference evidence="3" key="1">
    <citation type="journal article" date="2019" name="Int. J. Syst. Evol. Microbiol.">
        <title>The Global Catalogue of Microorganisms (GCM) 10K type strain sequencing project: providing services to taxonomists for standard genome sequencing and annotation.</title>
        <authorList>
            <consortium name="The Broad Institute Genomics Platform"/>
            <consortium name="The Broad Institute Genome Sequencing Center for Infectious Disease"/>
            <person name="Wu L."/>
            <person name="Ma J."/>
        </authorList>
    </citation>
    <scope>NUCLEOTIDE SEQUENCE [LARGE SCALE GENOMIC DNA]</scope>
    <source>
        <strain evidence="3">NBRC 106396</strain>
    </source>
</reference>
<dbReference type="EMBL" id="JBHTCP010000052">
    <property type="protein sequence ID" value="MFC7373480.1"/>
    <property type="molecule type" value="Genomic_DNA"/>
</dbReference>
<comment type="caution">
    <text evidence="2">The sequence shown here is derived from an EMBL/GenBank/DDBJ whole genome shotgun (WGS) entry which is preliminary data.</text>
</comment>
<feature type="signal peptide" evidence="1">
    <location>
        <begin position="1"/>
        <end position="20"/>
    </location>
</feature>
<dbReference type="Proteomes" id="UP001596549">
    <property type="component" value="Unassembled WGS sequence"/>
</dbReference>
<evidence type="ECO:0000256" key="1">
    <source>
        <dbReference type="SAM" id="SignalP"/>
    </source>
</evidence>
<dbReference type="RefSeq" id="WP_379751459.1">
    <property type="nucleotide sequence ID" value="NZ_JBHTCP010000052.1"/>
</dbReference>
<evidence type="ECO:0000313" key="3">
    <source>
        <dbReference type="Proteomes" id="UP001596549"/>
    </source>
</evidence>
<evidence type="ECO:0008006" key="4">
    <source>
        <dbReference type="Google" id="ProtNLM"/>
    </source>
</evidence>
<dbReference type="PROSITE" id="PS51257">
    <property type="entry name" value="PROKAR_LIPOPROTEIN"/>
    <property type="match status" value="1"/>
</dbReference>
<evidence type="ECO:0000313" key="2">
    <source>
        <dbReference type="EMBL" id="MFC7373480.1"/>
    </source>
</evidence>
<feature type="chain" id="PRO_5046125417" description="Lipoprotein" evidence="1">
    <location>
        <begin position="21"/>
        <end position="150"/>
    </location>
</feature>